<dbReference type="HOGENOM" id="CLU_3029727_0_0_11"/>
<feature type="region of interest" description="Disordered" evidence="1">
    <location>
        <begin position="1"/>
        <end position="32"/>
    </location>
</feature>
<proteinExistence type="predicted"/>
<organism evidence="3 4">
    <name type="scientific">Saccharopolyspora erythraea (strain ATCC 11635 / DSM 40517 / JCM 4748 / NBRC 13426 / NCIMB 8594 / NRRL 2338)</name>
    <dbReference type="NCBI Taxonomy" id="405948"/>
    <lineage>
        <taxon>Bacteria</taxon>
        <taxon>Bacillati</taxon>
        <taxon>Actinomycetota</taxon>
        <taxon>Actinomycetes</taxon>
        <taxon>Pseudonocardiales</taxon>
        <taxon>Pseudonocardiaceae</taxon>
        <taxon>Saccharopolyspora</taxon>
    </lineage>
</organism>
<feature type="signal peptide" evidence="2">
    <location>
        <begin position="1"/>
        <end position="18"/>
    </location>
</feature>
<evidence type="ECO:0000313" key="4">
    <source>
        <dbReference type="Proteomes" id="UP000006728"/>
    </source>
</evidence>
<name>A4FCM2_SACEN</name>
<dbReference type="STRING" id="405948.SACE_2504"/>
<evidence type="ECO:0000256" key="2">
    <source>
        <dbReference type="SAM" id="SignalP"/>
    </source>
</evidence>
<dbReference type="KEGG" id="sen:SACE_2504"/>
<keyword evidence="2" id="KW-0732">Signal</keyword>
<dbReference type="EMBL" id="AM420293">
    <property type="protein sequence ID" value="CAM01797.1"/>
    <property type="molecule type" value="Genomic_DNA"/>
</dbReference>
<reference evidence="3 4" key="1">
    <citation type="journal article" date="2007" name="Nat. Biotechnol.">
        <title>Complete genome sequence of the erythromycin-producing bacterium Saccharopolyspora erythraea NRRL23338.</title>
        <authorList>
            <person name="Oliynyk M."/>
            <person name="Samborskyy M."/>
            <person name="Lester J.B."/>
            <person name="Mironenko T."/>
            <person name="Scott N."/>
            <person name="Dickens S."/>
            <person name="Haydock S.F."/>
            <person name="Leadlay P.F."/>
        </authorList>
    </citation>
    <scope>NUCLEOTIDE SEQUENCE [LARGE SCALE GENOMIC DNA]</scope>
    <source>
        <strain evidence="4">ATCC 11635 / DSM 40517 / JCM 4748 / NBRC 13426 / NCIMB 8594 / NRRL 2338</strain>
    </source>
</reference>
<gene>
    <name evidence="3" type="ordered locus">SACE_2504</name>
</gene>
<evidence type="ECO:0000256" key="1">
    <source>
        <dbReference type="SAM" id="MobiDB-lite"/>
    </source>
</evidence>
<dbReference type="AlphaFoldDB" id="A4FCM2"/>
<feature type="chain" id="PRO_5002668738" evidence="2">
    <location>
        <begin position="19"/>
        <end position="55"/>
    </location>
</feature>
<sequence length="55" mass="5205">MASAARCIRGMSSRPASAAAEHGTSVGAGDGLTTGGGVLAAGGWVRGGTLMAWSA</sequence>
<evidence type="ECO:0000313" key="3">
    <source>
        <dbReference type="EMBL" id="CAM01797.1"/>
    </source>
</evidence>
<accession>A4FCM2</accession>
<keyword evidence="4" id="KW-1185">Reference proteome</keyword>
<dbReference type="Proteomes" id="UP000006728">
    <property type="component" value="Chromosome"/>
</dbReference>
<protein>
    <submittedName>
        <fullName evidence="3">Uncharacterized protein</fullName>
    </submittedName>
</protein>